<evidence type="ECO:0000313" key="3">
    <source>
        <dbReference type="Proteomes" id="UP000800093"/>
    </source>
</evidence>
<name>A0A9P4K1R5_9PLEO</name>
<dbReference type="PANTHER" id="PTHR24148">
    <property type="entry name" value="ANKYRIN REPEAT DOMAIN-CONTAINING PROTEIN 39 HOMOLOG-RELATED"/>
    <property type="match status" value="1"/>
</dbReference>
<dbReference type="InterPro" id="IPR010730">
    <property type="entry name" value="HET"/>
</dbReference>
<dbReference type="OrthoDB" id="194358at2759"/>
<dbReference type="EMBL" id="ML986678">
    <property type="protein sequence ID" value="KAF2260543.1"/>
    <property type="molecule type" value="Genomic_DNA"/>
</dbReference>
<proteinExistence type="predicted"/>
<sequence length="668" mass="75619">MPVKPSRSRRAFRHRRLSSPRSIRILALMPSPEFQTALETALTEVSLDEVTKQGNSYEAVSYCWGSRFGTIPILCDSKQLLVTPNCESALRHLRLKDAIRVLWVDAICIDQENSAPSVKERNAQVALMGEIYRKAARTLCWFGPGNDYTGELMTHLERIGKCPSQRGLKKLLLFDEALRGEGRLDPDSSALNYIFCHPWHSRIWTVQEAAYSLDCLVVCGNSAIPWDIYSEAVHFLVFEQLIGQLDPQAHKSYIGIDIRNVVRDYLRGKPFPKPDPSPEDDEDERDQRVVFLSSCLSDIIQLQATEPRDKIYGLHALYTDLGIQMPAISYEKSIPRVYEEAAVAMITWSGTLKVLGDACHSHRDTLFPSWVPDWSDGNIKISIPLGDATSGSKITDSPETLNPRPRELHVQGKMAGTVIDWRHGRHMKAIFPTQIEQCELPISAKELDSLVEDAETLLLWINKTRFFRQLYSLLRNNVDYREGDLEDILVDLLYQDSFSEPDGPFKAWLEILKYPETKYALSHGERIVERWKVAHEGTTVHWTTEMTNCVIIMVSLLSNSIRHGGHVLTCTSEILDLINEFSGNMIDKALMLVQLNCSNKRAFGTGFHSVVAGDSVVLLKGAEWPVVLRQEGRKWRFICPTFVTGIMDGEAWVDTSGQVDKLTKFILV</sequence>
<protein>
    <recommendedName>
        <fullName evidence="1">Heterokaryon incompatibility domain-containing protein</fullName>
    </recommendedName>
</protein>
<evidence type="ECO:0000259" key="1">
    <source>
        <dbReference type="Pfam" id="PF06985"/>
    </source>
</evidence>
<dbReference type="Proteomes" id="UP000800093">
    <property type="component" value="Unassembled WGS sequence"/>
</dbReference>
<accession>A0A9P4K1R5</accession>
<dbReference type="InterPro" id="IPR052895">
    <property type="entry name" value="HetReg/Transcr_Mod"/>
</dbReference>
<organism evidence="2 3">
    <name type="scientific">Lojkania enalia</name>
    <dbReference type="NCBI Taxonomy" id="147567"/>
    <lineage>
        <taxon>Eukaryota</taxon>
        <taxon>Fungi</taxon>
        <taxon>Dikarya</taxon>
        <taxon>Ascomycota</taxon>
        <taxon>Pezizomycotina</taxon>
        <taxon>Dothideomycetes</taxon>
        <taxon>Pleosporomycetidae</taxon>
        <taxon>Pleosporales</taxon>
        <taxon>Pleosporales incertae sedis</taxon>
        <taxon>Lojkania</taxon>
    </lineage>
</organism>
<feature type="domain" description="Heterokaryon incompatibility" evidence="1">
    <location>
        <begin position="57"/>
        <end position="208"/>
    </location>
</feature>
<reference evidence="3" key="1">
    <citation type="journal article" date="2020" name="Stud. Mycol.">
        <title>101 Dothideomycetes genomes: A test case for predicting lifestyles and emergence of pathogens.</title>
        <authorList>
            <person name="Haridas S."/>
            <person name="Albert R."/>
            <person name="Binder M."/>
            <person name="Bloem J."/>
            <person name="LaButti K."/>
            <person name="Salamov A."/>
            <person name="Andreopoulos B."/>
            <person name="Baker S."/>
            <person name="Barry K."/>
            <person name="Bills G."/>
            <person name="Bluhm B."/>
            <person name="Cannon C."/>
            <person name="Castanera R."/>
            <person name="Culley D."/>
            <person name="Daum C."/>
            <person name="Ezra D."/>
            <person name="Gonzalez J."/>
            <person name="Henrissat B."/>
            <person name="Kuo A."/>
            <person name="Liang C."/>
            <person name="Lipzen A."/>
            <person name="Lutzoni F."/>
            <person name="Magnuson J."/>
            <person name="Mondo S."/>
            <person name="Nolan M."/>
            <person name="Ohm R."/>
            <person name="Pangilinan J."/>
            <person name="Park H.-J."/>
            <person name="Ramirez L."/>
            <person name="Alfaro M."/>
            <person name="Sun H."/>
            <person name="Tritt A."/>
            <person name="Yoshinaga Y."/>
            <person name="Zwiers L.-H."/>
            <person name="Turgeon B."/>
            <person name="Goodwin S."/>
            <person name="Spatafora J."/>
            <person name="Crous P."/>
            <person name="Grigoriev I."/>
        </authorList>
    </citation>
    <scope>NUCLEOTIDE SEQUENCE [LARGE SCALE GENOMIC DNA]</scope>
    <source>
        <strain evidence="3">CBS 304.66</strain>
    </source>
</reference>
<gene>
    <name evidence="2" type="ORF">CC78DRAFT_523119</name>
</gene>
<dbReference type="Pfam" id="PF06985">
    <property type="entry name" value="HET"/>
    <property type="match status" value="1"/>
</dbReference>
<dbReference type="AlphaFoldDB" id="A0A9P4K1R5"/>
<evidence type="ECO:0000313" key="2">
    <source>
        <dbReference type="EMBL" id="KAF2260543.1"/>
    </source>
</evidence>
<dbReference type="PANTHER" id="PTHR24148:SF64">
    <property type="entry name" value="HETEROKARYON INCOMPATIBILITY DOMAIN-CONTAINING PROTEIN"/>
    <property type="match status" value="1"/>
</dbReference>
<comment type="caution">
    <text evidence="2">The sequence shown here is derived from an EMBL/GenBank/DDBJ whole genome shotgun (WGS) entry which is preliminary data.</text>
</comment>
<keyword evidence="3" id="KW-1185">Reference proteome</keyword>